<proteinExistence type="predicted"/>
<accession>A0A0C1R245</accession>
<keyword evidence="3" id="KW-1185">Reference proteome</keyword>
<dbReference type="AlphaFoldDB" id="A0A0C1R245"/>
<feature type="region of interest" description="Disordered" evidence="1">
    <location>
        <begin position="1"/>
        <end position="34"/>
    </location>
</feature>
<sequence length="151" mass="17798">MANNEMKIKETNIDENKNPKNTVNNANLQMEADPITPEEMLRILERKEEKLKEKMLKLAKKNEEKLMKLKGKEENEKMLKQARKNEEKLMKLKRKEEEVKEMKMNLDKAIKDGNGTANQIANSNPYRSKASNYHSHHSHNNHHYSNQDDLE</sequence>
<gene>
    <name evidence="2" type="ORF">U732_459</name>
</gene>
<dbReference type="Proteomes" id="UP000031366">
    <property type="component" value="Unassembled WGS sequence"/>
</dbReference>
<dbReference type="STRING" id="29341.RSJ17_05110"/>
<feature type="region of interest" description="Disordered" evidence="1">
    <location>
        <begin position="109"/>
        <end position="151"/>
    </location>
</feature>
<dbReference type="RefSeq" id="WP_039636332.1">
    <property type="nucleotide sequence ID" value="NZ_AYSO01000020.1"/>
</dbReference>
<protein>
    <submittedName>
        <fullName evidence="2">Uncharacterized protein</fullName>
    </submittedName>
</protein>
<evidence type="ECO:0000256" key="1">
    <source>
        <dbReference type="SAM" id="MobiDB-lite"/>
    </source>
</evidence>
<evidence type="ECO:0000313" key="3">
    <source>
        <dbReference type="Proteomes" id="UP000031366"/>
    </source>
</evidence>
<comment type="caution">
    <text evidence="2">The sequence shown here is derived from an EMBL/GenBank/DDBJ whole genome shotgun (WGS) entry which is preliminary data.</text>
</comment>
<feature type="compositionally biased region" description="Polar residues" evidence="1">
    <location>
        <begin position="115"/>
        <end position="130"/>
    </location>
</feature>
<feature type="compositionally biased region" description="Basic and acidic residues" evidence="1">
    <location>
        <begin position="1"/>
        <end position="18"/>
    </location>
</feature>
<organism evidence="2 3">
    <name type="scientific">Clostridium argentinense CDC 2741</name>
    <dbReference type="NCBI Taxonomy" id="1418104"/>
    <lineage>
        <taxon>Bacteria</taxon>
        <taxon>Bacillati</taxon>
        <taxon>Bacillota</taxon>
        <taxon>Clostridia</taxon>
        <taxon>Eubacteriales</taxon>
        <taxon>Clostridiaceae</taxon>
        <taxon>Clostridium</taxon>
    </lineage>
</organism>
<name>A0A0C1R245_9CLOT</name>
<dbReference type="EMBL" id="AYSO01000020">
    <property type="protein sequence ID" value="KIE44521.1"/>
    <property type="molecule type" value="Genomic_DNA"/>
</dbReference>
<evidence type="ECO:0000313" key="2">
    <source>
        <dbReference type="EMBL" id="KIE44521.1"/>
    </source>
</evidence>
<reference evidence="2 3" key="1">
    <citation type="journal article" date="2015" name="Infect. Genet. Evol.">
        <title>Genomic sequences of six botulinum neurotoxin-producing strains representing three clostridial species illustrate the mobility and diversity of botulinum neurotoxin genes.</title>
        <authorList>
            <person name="Smith T.J."/>
            <person name="Hill K.K."/>
            <person name="Xie G."/>
            <person name="Foley B.T."/>
            <person name="Williamson C.H."/>
            <person name="Foster J.T."/>
            <person name="Johnson S.L."/>
            <person name="Chertkov O."/>
            <person name="Teshima H."/>
            <person name="Gibbons H.S."/>
            <person name="Johnsky L.A."/>
            <person name="Karavis M.A."/>
            <person name="Smith L.A."/>
        </authorList>
    </citation>
    <scope>NUCLEOTIDE SEQUENCE [LARGE SCALE GENOMIC DNA]</scope>
    <source>
        <strain evidence="2 3">CDC 2741</strain>
    </source>
</reference>